<keyword evidence="6" id="KW-0175">Coiled coil</keyword>
<evidence type="ECO:0000256" key="1">
    <source>
        <dbReference type="ARBA" id="ARBA00004651"/>
    </source>
</evidence>
<accession>A0A246JLK5</accession>
<feature type="region of interest" description="Disordered" evidence="7">
    <location>
        <begin position="288"/>
        <end position="309"/>
    </location>
</feature>
<keyword evidence="5 8" id="KW-0472">Membrane</keyword>
<dbReference type="InterPro" id="IPR050445">
    <property type="entry name" value="Bact_polysacc_biosynth/exp"/>
</dbReference>
<evidence type="ECO:0000256" key="6">
    <source>
        <dbReference type="SAM" id="Coils"/>
    </source>
</evidence>
<dbReference type="AlphaFoldDB" id="A0A246JLK5"/>
<dbReference type="RefSeq" id="WP_088382227.1">
    <property type="nucleotide sequence ID" value="NZ_NIOF01000001.1"/>
</dbReference>
<protein>
    <submittedName>
        <fullName evidence="11">Chain length-determining protein</fullName>
    </submittedName>
</protein>
<feature type="coiled-coil region" evidence="6">
    <location>
        <begin position="170"/>
        <end position="233"/>
    </location>
</feature>
<feature type="domain" description="Polysaccharide chain length determinant N-terminal" evidence="9">
    <location>
        <begin position="8"/>
        <end position="92"/>
    </location>
</feature>
<dbReference type="Proteomes" id="UP000197468">
    <property type="component" value="Unassembled WGS sequence"/>
</dbReference>
<feature type="transmembrane region" description="Helical" evidence="8">
    <location>
        <begin position="438"/>
        <end position="459"/>
    </location>
</feature>
<keyword evidence="3 8" id="KW-0812">Transmembrane</keyword>
<dbReference type="EMBL" id="NIOF01000001">
    <property type="protein sequence ID" value="OWQ93079.1"/>
    <property type="molecule type" value="Genomic_DNA"/>
</dbReference>
<dbReference type="InterPro" id="IPR014345">
    <property type="entry name" value="XrtA_polysacc_chain"/>
</dbReference>
<dbReference type="SUPFAM" id="SSF58100">
    <property type="entry name" value="Bacterial hemolysins"/>
    <property type="match status" value="1"/>
</dbReference>
<dbReference type="GO" id="GO:0004713">
    <property type="term" value="F:protein tyrosine kinase activity"/>
    <property type="evidence" value="ECO:0007669"/>
    <property type="project" value="TreeGrafter"/>
</dbReference>
<evidence type="ECO:0000256" key="8">
    <source>
        <dbReference type="SAM" id="Phobius"/>
    </source>
</evidence>
<evidence type="ECO:0000259" key="9">
    <source>
        <dbReference type="Pfam" id="PF02706"/>
    </source>
</evidence>
<comment type="caution">
    <text evidence="11">The sequence shown here is derived from an EMBL/GenBank/DDBJ whole genome shotgun (WGS) entry which is preliminary data.</text>
</comment>
<reference evidence="11 12" key="1">
    <citation type="journal article" date="2008" name="Int. J. Syst. Evol. Microbiol.">
        <title>Description of Roseateles aquatilis sp. nov. and Roseateles terrae sp. nov., in the class Betaproteobacteria, and emended description of the genus Roseateles.</title>
        <authorList>
            <person name="Gomila M."/>
            <person name="Bowien B."/>
            <person name="Falsen E."/>
            <person name="Moore E.R."/>
            <person name="Lalucat J."/>
        </authorList>
    </citation>
    <scope>NUCLEOTIDE SEQUENCE [LARGE SCALE GENOMIC DNA]</scope>
    <source>
        <strain evidence="11 12">CCUG 48205</strain>
    </source>
</reference>
<dbReference type="GO" id="GO:0005886">
    <property type="term" value="C:plasma membrane"/>
    <property type="evidence" value="ECO:0007669"/>
    <property type="project" value="UniProtKB-SubCell"/>
</dbReference>
<dbReference type="OrthoDB" id="9795292at2"/>
<evidence type="ECO:0000256" key="5">
    <source>
        <dbReference type="ARBA" id="ARBA00023136"/>
    </source>
</evidence>
<organism evidence="11 12">
    <name type="scientific">Roseateles aquatilis</name>
    <dbReference type="NCBI Taxonomy" id="431061"/>
    <lineage>
        <taxon>Bacteria</taxon>
        <taxon>Pseudomonadati</taxon>
        <taxon>Pseudomonadota</taxon>
        <taxon>Betaproteobacteria</taxon>
        <taxon>Burkholderiales</taxon>
        <taxon>Sphaerotilaceae</taxon>
        <taxon>Roseateles</taxon>
    </lineage>
</organism>
<evidence type="ECO:0000259" key="10">
    <source>
        <dbReference type="Pfam" id="PF13807"/>
    </source>
</evidence>
<dbReference type="InterPro" id="IPR003856">
    <property type="entry name" value="LPS_length_determ_N"/>
</dbReference>
<keyword evidence="12" id="KW-1185">Reference proteome</keyword>
<feature type="domain" description="Tyrosine-protein kinase G-rich" evidence="10">
    <location>
        <begin position="379"/>
        <end position="458"/>
    </location>
</feature>
<dbReference type="Pfam" id="PF13807">
    <property type="entry name" value="GNVR"/>
    <property type="match status" value="1"/>
</dbReference>
<evidence type="ECO:0000256" key="4">
    <source>
        <dbReference type="ARBA" id="ARBA00022989"/>
    </source>
</evidence>
<proteinExistence type="predicted"/>
<gene>
    <name evidence="11" type="ORF">CDN99_00810</name>
</gene>
<dbReference type="InterPro" id="IPR032807">
    <property type="entry name" value="GNVR"/>
</dbReference>
<feature type="transmembrane region" description="Helical" evidence="8">
    <location>
        <begin position="20"/>
        <end position="40"/>
    </location>
</feature>
<keyword evidence="2" id="KW-1003">Cell membrane</keyword>
<sequence>MDSLIAQLMAVFKRMWRYRWPGLIAAWVVGVVAAVVVFVVPDRFEASARVYVDTQSILKPLMSGVAVLSNTEQQVNMLSRTLISRPNVEKLVRMADLDLRATSKSDQEALIERVTRNLSIQTASGGSNNLYILSYRDSSPEISKKVVASLLSIFMESSLGTSRRDSTTAATFLNEQIKNYETKLEEAEARRKEFRLRNLQLTAADGKDSAARLAEASNQLEAARLQLREAVSARDSARSLLDIEQKRSATGGSLASLMQESAQKFATPELDNRISELKRNLDQLQQRYTDQHPDVLNTKRQIKDLEDQRRKEVADLQKAALASPAAAGGRNDSLANQELARTLATKEVEVAQARARVDEFSSRYNSAQGAIKLAPQLEAEFAQLNRDYDIIKKNYTEMVERRESASLSTDLDNTSGVADFRIIDPPRASPKPVAPNRLMLLAGGMVVALLAGLVAAFAASQVRPVFHDLNELRHRLELPILGAVSRQETSEDRRRAKVDLLRFGVASGSLVSLYALGLIGMAIWLSRQGG</sequence>
<dbReference type="PANTHER" id="PTHR32309">
    <property type="entry name" value="TYROSINE-PROTEIN KINASE"/>
    <property type="match status" value="1"/>
</dbReference>
<dbReference type="PANTHER" id="PTHR32309:SF13">
    <property type="entry name" value="FERRIC ENTEROBACTIN TRANSPORT PROTEIN FEPE"/>
    <property type="match status" value="1"/>
</dbReference>
<name>A0A246JLK5_9BURK</name>
<dbReference type="Pfam" id="PF02706">
    <property type="entry name" value="Wzz"/>
    <property type="match status" value="1"/>
</dbReference>
<evidence type="ECO:0000313" key="12">
    <source>
        <dbReference type="Proteomes" id="UP000197468"/>
    </source>
</evidence>
<comment type="subcellular location">
    <subcellularLocation>
        <location evidence="1">Cell membrane</location>
        <topology evidence="1">Multi-pass membrane protein</topology>
    </subcellularLocation>
</comment>
<evidence type="ECO:0000256" key="7">
    <source>
        <dbReference type="SAM" id="MobiDB-lite"/>
    </source>
</evidence>
<dbReference type="NCBIfam" id="TIGR03007">
    <property type="entry name" value="pepcterm_ChnLen"/>
    <property type="match status" value="1"/>
</dbReference>
<feature type="transmembrane region" description="Helical" evidence="8">
    <location>
        <begin position="503"/>
        <end position="525"/>
    </location>
</feature>
<evidence type="ECO:0000256" key="2">
    <source>
        <dbReference type="ARBA" id="ARBA00022475"/>
    </source>
</evidence>
<evidence type="ECO:0000313" key="11">
    <source>
        <dbReference type="EMBL" id="OWQ93079.1"/>
    </source>
</evidence>
<keyword evidence="4 8" id="KW-1133">Transmembrane helix</keyword>
<evidence type="ECO:0000256" key="3">
    <source>
        <dbReference type="ARBA" id="ARBA00022692"/>
    </source>
</evidence>